<organism evidence="2 3">
    <name type="scientific">Athelia psychrophila</name>
    <dbReference type="NCBI Taxonomy" id="1759441"/>
    <lineage>
        <taxon>Eukaryota</taxon>
        <taxon>Fungi</taxon>
        <taxon>Dikarya</taxon>
        <taxon>Basidiomycota</taxon>
        <taxon>Agaricomycotina</taxon>
        <taxon>Agaricomycetes</taxon>
        <taxon>Agaricomycetidae</taxon>
        <taxon>Atheliales</taxon>
        <taxon>Atheliaceae</taxon>
        <taxon>Athelia</taxon>
    </lineage>
</organism>
<feature type="region of interest" description="Disordered" evidence="1">
    <location>
        <begin position="1"/>
        <end position="21"/>
    </location>
</feature>
<keyword evidence="3" id="KW-1185">Reference proteome</keyword>
<evidence type="ECO:0000313" key="2">
    <source>
        <dbReference type="EMBL" id="KZP06620.1"/>
    </source>
</evidence>
<gene>
    <name evidence="2" type="ORF">FIBSPDRAFT_876347</name>
</gene>
<evidence type="ECO:0000313" key="3">
    <source>
        <dbReference type="Proteomes" id="UP000076532"/>
    </source>
</evidence>
<dbReference type="EMBL" id="KV417779">
    <property type="protein sequence ID" value="KZP06620.1"/>
    <property type="molecule type" value="Genomic_DNA"/>
</dbReference>
<protein>
    <submittedName>
        <fullName evidence="2">Uncharacterized protein</fullName>
    </submittedName>
</protein>
<sequence>MHRLSGWQSESCDSPLDSSSGRRVIKPAATRGFYITDVIVVAATLIEIVVDSHLLFLQELRVLYASCYRKMAGTSCTTSGPTTAHAAMTMLYSPFCPCQLPAPSACGSALVRIPLGINRTRAPKRVRSRALFHVAPAEPTLWDIRRTGTSQKMHGADGDRGEARDEESVRVALGIEWERASEHALFFKDEQLGG</sequence>
<dbReference type="AlphaFoldDB" id="A0A167WYC1"/>
<name>A0A167WYC1_9AGAM</name>
<dbReference type="Proteomes" id="UP000076532">
    <property type="component" value="Unassembled WGS sequence"/>
</dbReference>
<evidence type="ECO:0000256" key="1">
    <source>
        <dbReference type="SAM" id="MobiDB-lite"/>
    </source>
</evidence>
<accession>A0A167WYC1</accession>
<proteinExistence type="predicted"/>
<feature type="compositionally biased region" description="Low complexity" evidence="1">
    <location>
        <begin position="9"/>
        <end position="19"/>
    </location>
</feature>
<reference evidence="2 3" key="1">
    <citation type="journal article" date="2016" name="Mol. Biol. Evol.">
        <title>Comparative Genomics of Early-Diverging Mushroom-Forming Fungi Provides Insights into the Origins of Lignocellulose Decay Capabilities.</title>
        <authorList>
            <person name="Nagy L.G."/>
            <person name="Riley R."/>
            <person name="Tritt A."/>
            <person name="Adam C."/>
            <person name="Daum C."/>
            <person name="Floudas D."/>
            <person name="Sun H."/>
            <person name="Yadav J.S."/>
            <person name="Pangilinan J."/>
            <person name="Larsson K.H."/>
            <person name="Matsuura K."/>
            <person name="Barry K."/>
            <person name="Labutti K."/>
            <person name="Kuo R."/>
            <person name="Ohm R.A."/>
            <person name="Bhattacharya S.S."/>
            <person name="Shirouzu T."/>
            <person name="Yoshinaga Y."/>
            <person name="Martin F.M."/>
            <person name="Grigoriev I.V."/>
            <person name="Hibbett D.S."/>
        </authorList>
    </citation>
    <scope>NUCLEOTIDE SEQUENCE [LARGE SCALE GENOMIC DNA]</scope>
    <source>
        <strain evidence="2 3">CBS 109695</strain>
    </source>
</reference>